<protein>
    <submittedName>
        <fullName evidence="2">Uncharacterized protein</fullName>
    </submittedName>
</protein>
<accession>A0A1W1ZH23</accession>
<dbReference type="EMBL" id="FWXW01000002">
    <property type="protein sequence ID" value="SMC47779.1"/>
    <property type="molecule type" value="Genomic_DNA"/>
</dbReference>
<evidence type="ECO:0000313" key="3">
    <source>
        <dbReference type="Proteomes" id="UP000192790"/>
    </source>
</evidence>
<name>A0A1W1ZH23_9FIRM</name>
<keyword evidence="1" id="KW-1133">Transmembrane helix</keyword>
<keyword evidence="1" id="KW-0472">Membrane</keyword>
<organism evidence="2 3">
    <name type="scientific">Papillibacter cinnamivorans DSM 12816</name>
    <dbReference type="NCBI Taxonomy" id="1122930"/>
    <lineage>
        <taxon>Bacteria</taxon>
        <taxon>Bacillati</taxon>
        <taxon>Bacillota</taxon>
        <taxon>Clostridia</taxon>
        <taxon>Eubacteriales</taxon>
        <taxon>Oscillospiraceae</taxon>
        <taxon>Papillibacter</taxon>
    </lineage>
</organism>
<feature type="transmembrane region" description="Helical" evidence="1">
    <location>
        <begin position="53"/>
        <end position="72"/>
    </location>
</feature>
<keyword evidence="3" id="KW-1185">Reference proteome</keyword>
<evidence type="ECO:0000313" key="2">
    <source>
        <dbReference type="EMBL" id="SMC47779.1"/>
    </source>
</evidence>
<gene>
    <name evidence="2" type="ORF">SAMN02745168_1091</name>
</gene>
<sequence>MLRSLEAMHEITYFIMKKGMQLTCILLLCTIVIRLYAGPLAVDTYTLHEYAKLMFQLSFVILLETVLGTAILEEQLRKRSK</sequence>
<keyword evidence="1" id="KW-0812">Transmembrane</keyword>
<dbReference type="AlphaFoldDB" id="A0A1W1ZH23"/>
<evidence type="ECO:0000256" key="1">
    <source>
        <dbReference type="SAM" id="Phobius"/>
    </source>
</evidence>
<dbReference type="RefSeq" id="WP_084233725.1">
    <property type="nucleotide sequence ID" value="NZ_FWXW01000002.1"/>
</dbReference>
<proteinExistence type="predicted"/>
<reference evidence="2 3" key="1">
    <citation type="submission" date="2017-04" db="EMBL/GenBank/DDBJ databases">
        <authorList>
            <person name="Afonso C.L."/>
            <person name="Miller P.J."/>
            <person name="Scott M.A."/>
            <person name="Spackman E."/>
            <person name="Goraichik I."/>
            <person name="Dimitrov K.M."/>
            <person name="Suarez D.L."/>
            <person name="Swayne D.E."/>
        </authorList>
    </citation>
    <scope>NUCLEOTIDE SEQUENCE [LARGE SCALE GENOMIC DNA]</scope>
    <source>
        <strain evidence="2 3">DSM 12816</strain>
    </source>
</reference>
<dbReference type="Proteomes" id="UP000192790">
    <property type="component" value="Unassembled WGS sequence"/>
</dbReference>